<dbReference type="FunFam" id="3.10.20.370:FF:000001">
    <property type="entry name" value="Retrovirus-related Pol polyprotein from transposon 17.6-like protein"/>
    <property type="match status" value="1"/>
</dbReference>
<dbReference type="InterPro" id="IPR043502">
    <property type="entry name" value="DNA/RNA_pol_sf"/>
</dbReference>
<dbReference type="AlphaFoldDB" id="A0A7D9IIU3"/>
<accession>A0A7D9IIU3</accession>
<keyword evidence="4" id="KW-0255">Endonuclease</keyword>
<keyword evidence="6" id="KW-0695">RNA-directed DNA polymerase</keyword>
<dbReference type="GO" id="GO:0016787">
    <property type="term" value="F:hydrolase activity"/>
    <property type="evidence" value="ECO:0007669"/>
    <property type="project" value="UniProtKB-KW"/>
</dbReference>
<dbReference type="PANTHER" id="PTHR37984:SF11">
    <property type="entry name" value="INTEGRASE CATALYTIC DOMAIN-CONTAINING PROTEIN"/>
    <property type="match status" value="1"/>
</dbReference>
<dbReference type="InterPro" id="IPR041373">
    <property type="entry name" value="RT_RNaseH"/>
</dbReference>
<dbReference type="Gene3D" id="3.30.70.270">
    <property type="match status" value="2"/>
</dbReference>
<evidence type="ECO:0000313" key="9">
    <source>
        <dbReference type="EMBL" id="CAB4011442.1"/>
    </source>
</evidence>
<protein>
    <submittedName>
        <fullName evidence="9">Uncharacterized protein</fullName>
    </submittedName>
</protein>
<dbReference type="GO" id="GO:0003964">
    <property type="term" value="F:RNA-directed DNA polymerase activity"/>
    <property type="evidence" value="ECO:0007669"/>
    <property type="project" value="UniProtKB-KW"/>
</dbReference>
<dbReference type="InterPro" id="IPR050951">
    <property type="entry name" value="Retrovirus_Pol_polyprotein"/>
</dbReference>
<keyword evidence="2" id="KW-0548">Nucleotidyltransferase</keyword>
<sequence length="361" mass="40805">MGSSTIWSKLDMFKSFHQIALHPNSRKYATFSTPRGLRRCTTLVMGFTNASEILQRVMSMVLSGMPGVRWIHDDITIYGRTLSSKSIQPSQQKVDAVKYFKPPSNVSEVKSFLGLINFLARFTPNPATEAEPLRRLTRSGNKWIWGPDQQKSFQGLENSISRASCLVFFDKDRKTELRVDASPVGLGAILCQIQGNGTSRPVAYASRSLSDVERRYSQIEREALAVKFSCLKFDHYLSGDPDFTIITDHKPLLGLYKPGSRSPPRIERWALRIQHLNFRLRYEPGPKNAADVFSQQPTPPRAHVNPSEHADTRMINAITTASLPRACTITSKRSHNERREASNSPQVSPVRHLEQRPWSLV</sequence>
<dbReference type="InterPro" id="IPR043128">
    <property type="entry name" value="Rev_trsase/Diguanyl_cyclase"/>
</dbReference>
<organism evidence="9 10">
    <name type="scientific">Paramuricea clavata</name>
    <name type="common">Red gorgonian</name>
    <name type="synonym">Violescent sea-whip</name>
    <dbReference type="NCBI Taxonomy" id="317549"/>
    <lineage>
        <taxon>Eukaryota</taxon>
        <taxon>Metazoa</taxon>
        <taxon>Cnidaria</taxon>
        <taxon>Anthozoa</taxon>
        <taxon>Octocorallia</taxon>
        <taxon>Malacalcyonacea</taxon>
        <taxon>Plexauridae</taxon>
        <taxon>Paramuricea</taxon>
    </lineage>
</organism>
<keyword evidence="10" id="KW-1185">Reference proteome</keyword>
<evidence type="ECO:0000259" key="8">
    <source>
        <dbReference type="Pfam" id="PF17917"/>
    </source>
</evidence>
<keyword evidence="3" id="KW-0540">Nuclease</keyword>
<evidence type="ECO:0000313" key="10">
    <source>
        <dbReference type="Proteomes" id="UP001152795"/>
    </source>
</evidence>
<dbReference type="SUPFAM" id="SSF56672">
    <property type="entry name" value="DNA/RNA polymerases"/>
    <property type="match status" value="1"/>
</dbReference>
<dbReference type="GO" id="GO:0004519">
    <property type="term" value="F:endonuclease activity"/>
    <property type="evidence" value="ECO:0007669"/>
    <property type="project" value="UniProtKB-KW"/>
</dbReference>
<dbReference type="PANTHER" id="PTHR37984">
    <property type="entry name" value="PROTEIN CBG26694"/>
    <property type="match status" value="1"/>
</dbReference>
<dbReference type="EMBL" id="CACRXK020007148">
    <property type="protein sequence ID" value="CAB4011442.1"/>
    <property type="molecule type" value="Genomic_DNA"/>
</dbReference>
<dbReference type="Gene3D" id="3.10.10.10">
    <property type="entry name" value="HIV Type 1 Reverse Transcriptase, subunit A, domain 1"/>
    <property type="match status" value="1"/>
</dbReference>
<dbReference type="CDD" id="cd09274">
    <property type="entry name" value="RNase_HI_RT_Ty3"/>
    <property type="match status" value="1"/>
</dbReference>
<dbReference type="InterPro" id="IPR000477">
    <property type="entry name" value="RT_dom"/>
</dbReference>
<keyword evidence="1" id="KW-0808">Transferase</keyword>
<dbReference type="OrthoDB" id="10053045at2759"/>
<evidence type="ECO:0000256" key="1">
    <source>
        <dbReference type="ARBA" id="ARBA00022679"/>
    </source>
</evidence>
<feature type="domain" description="Reverse transcriptase" evidence="7">
    <location>
        <begin position="3"/>
        <end position="84"/>
    </location>
</feature>
<comment type="caution">
    <text evidence="9">The sequence shown here is derived from an EMBL/GenBank/DDBJ whole genome shotgun (WGS) entry which is preliminary data.</text>
</comment>
<evidence type="ECO:0000256" key="6">
    <source>
        <dbReference type="ARBA" id="ARBA00022918"/>
    </source>
</evidence>
<dbReference type="Proteomes" id="UP001152795">
    <property type="component" value="Unassembled WGS sequence"/>
</dbReference>
<gene>
    <name evidence="9" type="ORF">PACLA_8A012991</name>
</gene>
<feature type="domain" description="Reverse transcriptase RNase H-like" evidence="8">
    <location>
        <begin position="170"/>
        <end position="275"/>
    </location>
</feature>
<proteinExistence type="predicted"/>
<keyword evidence="5" id="KW-0378">Hydrolase</keyword>
<evidence type="ECO:0000256" key="5">
    <source>
        <dbReference type="ARBA" id="ARBA00022801"/>
    </source>
</evidence>
<evidence type="ECO:0000256" key="3">
    <source>
        <dbReference type="ARBA" id="ARBA00022722"/>
    </source>
</evidence>
<reference evidence="9" key="1">
    <citation type="submission" date="2020-04" db="EMBL/GenBank/DDBJ databases">
        <authorList>
            <person name="Alioto T."/>
            <person name="Alioto T."/>
            <person name="Gomez Garrido J."/>
        </authorList>
    </citation>
    <scope>NUCLEOTIDE SEQUENCE</scope>
    <source>
        <strain evidence="9">A484AB</strain>
    </source>
</reference>
<evidence type="ECO:0000259" key="7">
    <source>
        <dbReference type="Pfam" id="PF00078"/>
    </source>
</evidence>
<dbReference type="FunFam" id="3.30.70.270:FF:000063">
    <property type="entry name" value="Zinc knuckle domaincontaining protein"/>
    <property type="match status" value="1"/>
</dbReference>
<evidence type="ECO:0000256" key="2">
    <source>
        <dbReference type="ARBA" id="ARBA00022695"/>
    </source>
</evidence>
<dbReference type="Pfam" id="PF17917">
    <property type="entry name" value="RT_RNaseH"/>
    <property type="match status" value="1"/>
</dbReference>
<dbReference type="Gene3D" id="3.10.20.370">
    <property type="match status" value="1"/>
</dbReference>
<dbReference type="Pfam" id="PF00078">
    <property type="entry name" value="RVT_1"/>
    <property type="match status" value="1"/>
</dbReference>
<evidence type="ECO:0000256" key="4">
    <source>
        <dbReference type="ARBA" id="ARBA00022759"/>
    </source>
</evidence>
<name>A0A7D9IIU3_PARCT</name>